<feature type="active site" description="Proton acceptor" evidence="15 16">
    <location>
        <position position="233"/>
    </location>
</feature>
<evidence type="ECO:0000256" key="4">
    <source>
        <dbReference type="ARBA" id="ARBA00010584"/>
    </source>
</evidence>
<dbReference type="SUPFAM" id="SSF51735">
    <property type="entry name" value="NAD(P)-binding Rossmann-fold domains"/>
    <property type="match status" value="1"/>
</dbReference>
<comment type="caution">
    <text evidence="15">Lacks conserved residue(s) required for the propagation of feature annotation.</text>
</comment>
<dbReference type="GO" id="GO:0009097">
    <property type="term" value="P:isoleucine biosynthetic process"/>
    <property type="evidence" value="ECO:0007669"/>
    <property type="project" value="UniProtKB-UniRule"/>
</dbReference>
<feature type="active site" description="Acyl-thioester intermediate" evidence="15 16">
    <location>
        <position position="126"/>
    </location>
</feature>
<comment type="pathway">
    <text evidence="3 15">Amino-acid biosynthesis; L-threonine biosynthesis; L-threonine from L-aspartate: step 2/5.</text>
</comment>
<dbReference type="PANTHER" id="PTHR46278">
    <property type="entry name" value="DEHYDROGENASE, PUTATIVE-RELATED"/>
    <property type="match status" value="1"/>
</dbReference>
<dbReference type="GO" id="GO:0051287">
    <property type="term" value="F:NAD binding"/>
    <property type="evidence" value="ECO:0007669"/>
    <property type="project" value="InterPro"/>
</dbReference>
<evidence type="ECO:0000313" key="19">
    <source>
        <dbReference type="Proteomes" id="UP000242084"/>
    </source>
</evidence>
<dbReference type="InterPro" id="IPR000534">
    <property type="entry name" value="Semialdehyde_DH_NAD-bd"/>
</dbReference>
<evidence type="ECO:0000256" key="14">
    <source>
        <dbReference type="ARBA" id="ARBA00047891"/>
    </source>
</evidence>
<comment type="similarity">
    <text evidence="4 15">Belongs to the aspartate-semialdehyde dehydrogenase family.</text>
</comment>
<evidence type="ECO:0000259" key="17">
    <source>
        <dbReference type="SMART" id="SM00859"/>
    </source>
</evidence>
<protein>
    <recommendedName>
        <fullName evidence="6 15">Aspartate-semialdehyde dehydrogenase</fullName>
        <shortName evidence="15">ASA dehydrogenase</shortName>
        <shortName evidence="15">ASADH</shortName>
        <ecNumber evidence="6 15">1.2.1.11</ecNumber>
    </recommendedName>
    <alternativeName>
        <fullName evidence="15">Aspartate-beta-semialdehyde dehydrogenase</fullName>
    </alternativeName>
</protein>
<dbReference type="Pfam" id="PF01118">
    <property type="entry name" value="Semialdhyde_dh"/>
    <property type="match status" value="1"/>
</dbReference>
<evidence type="ECO:0000256" key="7">
    <source>
        <dbReference type="ARBA" id="ARBA00022605"/>
    </source>
</evidence>
<dbReference type="InterPro" id="IPR012080">
    <property type="entry name" value="Asp_semialdehyde_DH"/>
</dbReference>
<keyword evidence="19" id="KW-1185">Reference proteome</keyword>
<dbReference type="KEGG" id="sste:SAMEA4384403_1382"/>
<accession>A0A239ZBW6</accession>
<comment type="catalytic activity">
    <reaction evidence="14 15">
        <text>L-aspartate 4-semialdehyde + phosphate + NADP(+) = 4-phospho-L-aspartate + NADPH + H(+)</text>
        <dbReference type="Rhea" id="RHEA:24284"/>
        <dbReference type="ChEBI" id="CHEBI:15378"/>
        <dbReference type="ChEBI" id="CHEBI:43474"/>
        <dbReference type="ChEBI" id="CHEBI:57535"/>
        <dbReference type="ChEBI" id="CHEBI:57783"/>
        <dbReference type="ChEBI" id="CHEBI:58349"/>
        <dbReference type="ChEBI" id="CHEBI:537519"/>
        <dbReference type="EC" id="1.2.1.11"/>
    </reaction>
</comment>
<dbReference type="AlphaFoldDB" id="A0A239ZBW6"/>
<evidence type="ECO:0000256" key="2">
    <source>
        <dbReference type="ARBA" id="ARBA00005076"/>
    </source>
</evidence>
<keyword evidence="10 15" id="KW-0220">Diaminopimelate biosynthesis</keyword>
<evidence type="ECO:0000256" key="3">
    <source>
        <dbReference type="ARBA" id="ARBA00005097"/>
    </source>
</evidence>
<keyword evidence="13 15" id="KW-0486">Methionine biosynthesis</keyword>
<proteinExistence type="inferred from homology"/>
<comment type="subunit">
    <text evidence="5 15">Homodimer.</text>
</comment>
<evidence type="ECO:0000256" key="13">
    <source>
        <dbReference type="ARBA" id="ARBA00023167"/>
    </source>
</evidence>
<dbReference type="Proteomes" id="UP000242084">
    <property type="component" value="Chromosome 1"/>
</dbReference>
<dbReference type="RefSeq" id="WP_095088057.1">
    <property type="nucleotide sequence ID" value="NZ_BMDM01000005.1"/>
</dbReference>
<feature type="binding site" evidence="15">
    <location>
        <position position="306"/>
    </location>
    <ligand>
        <name>NADP(+)</name>
        <dbReference type="ChEBI" id="CHEBI:58349"/>
    </ligand>
</feature>
<dbReference type="InterPro" id="IPR036291">
    <property type="entry name" value="NAD(P)-bd_dom_sf"/>
</dbReference>
<dbReference type="EMBL" id="LT906462">
    <property type="protein sequence ID" value="SNV68330.1"/>
    <property type="molecule type" value="Genomic_DNA"/>
</dbReference>
<dbReference type="GO" id="GO:0019877">
    <property type="term" value="P:diaminopimelate biosynthetic process"/>
    <property type="evidence" value="ECO:0007669"/>
    <property type="project" value="UniProtKB-UniRule"/>
</dbReference>
<dbReference type="UniPathway" id="UPA00034">
    <property type="reaction ID" value="UER00016"/>
</dbReference>
<evidence type="ECO:0000256" key="9">
    <source>
        <dbReference type="ARBA" id="ARBA00022857"/>
    </source>
</evidence>
<comment type="pathway">
    <text evidence="2 15">Amino-acid biosynthesis; L-lysine biosynthesis via DAP pathway; (S)-tetrahydrodipicolinate from L-aspartate: step 2/4.</text>
</comment>
<dbReference type="InterPro" id="IPR012280">
    <property type="entry name" value="Semialdhyde_DH_dimer_dom"/>
</dbReference>
<dbReference type="GO" id="GO:0050661">
    <property type="term" value="F:NADP binding"/>
    <property type="evidence" value="ECO:0007669"/>
    <property type="project" value="UniProtKB-UniRule"/>
</dbReference>
<dbReference type="UniPathway" id="UPA00051">
    <property type="reaction ID" value="UER00464"/>
</dbReference>
<dbReference type="NCBIfam" id="TIGR01296">
    <property type="entry name" value="asd_B"/>
    <property type="match status" value="1"/>
</dbReference>
<evidence type="ECO:0000313" key="18">
    <source>
        <dbReference type="EMBL" id="SNV68330.1"/>
    </source>
</evidence>
<dbReference type="HAMAP" id="MF_02121">
    <property type="entry name" value="ASADH"/>
    <property type="match status" value="1"/>
</dbReference>
<dbReference type="EC" id="1.2.1.11" evidence="6 15"/>
<feature type="binding site" evidence="15">
    <location>
        <begin position="156"/>
        <end position="157"/>
    </location>
    <ligand>
        <name>NADP(+)</name>
        <dbReference type="ChEBI" id="CHEBI:58349"/>
    </ligand>
</feature>
<evidence type="ECO:0000256" key="10">
    <source>
        <dbReference type="ARBA" id="ARBA00022915"/>
    </source>
</evidence>
<dbReference type="GO" id="GO:0004073">
    <property type="term" value="F:aspartate-semialdehyde dehydrogenase activity"/>
    <property type="evidence" value="ECO:0007669"/>
    <property type="project" value="UniProtKB-UniRule"/>
</dbReference>
<comment type="pathway">
    <text evidence="1 15">Amino-acid biosynthesis; L-methionine biosynthesis via de novo pathway; L-homoserine from L-aspartate: step 2/3.</text>
</comment>
<keyword evidence="11 15" id="KW-0560">Oxidoreductase</keyword>
<dbReference type="GO" id="GO:0009089">
    <property type="term" value="P:lysine biosynthetic process via diaminopimelate"/>
    <property type="evidence" value="ECO:0007669"/>
    <property type="project" value="UniProtKB-UniRule"/>
</dbReference>
<feature type="binding site" evidence="15">
    <location>
        <position position="99"/>
    </location>
    <ligand>
        <name>phosphate</name>
        <dbReference type="ChEBI" id="CHEBI:43474"/>
    </ligand>
</feature>
<feature type="binding site" evidence="15">
    <location>
        <position position="153"/>
    </location>
    <ligand>
        <name>substrate</name>
    </ligand>
</feature>
<dbReference type="GO" id="GO:0071266">
    <property type="term" value="P:'de novo' L-methionine biosynthetic process"/>
    <property type="evidence" value="ECO:0007669"/>
    <property type="project" value="UniProtKB-UniRule"/>
</dbReference>
<organism evidence="18 19">
    <name type="scientific">Mammaliicoccus stepanovicii</name>
    <dbReference type="NCBI Taxonomy" id="643214"/>
    <lineage>
        <taxon>Bacteria</taxon>
        <taxon>Bacillati</taxon>
        <taxon>Bacillota</taxon>
        <taxon>Bacilli</taxon>
        <taxon>Bacillales</taxon>
        <taxon>Staphylococcaceae</taxon>
        <taxon>Mammaliicoccus</taxon>
    </lineage>
</organism>
<dbReference type="SMART" id="SM00859">
    <property type="entry name" value="Semialdhyde_dh"/>
    <property type="match status" value="1"/>
</dbReference>
<keyword evidence="12 15" id="KW-0457">Lysine biosynthesis</keyword>
<keyword evidence="8 15" id="KW-0791">Threonine biosynthesis</keyword>
<dbReference type="GO" id="GO:0009088">
    <property type="term" value="P:threonine biosynthetic process"/>
    <property type="evidence" value="ECO:0007669"/>
    <property type="project" value="UniProtKB-UniRule"/>
</dbReference>
<evidence type="ECO:0000256" key="11">
    <source>
        <dbReference type="ARBA" id="ARBA00023002"/>
    </source>
</evidence>
<dbReference type="Gene3D" id="3.30.360.10">
    <property type="entry name" value="Dihydrodipicolinate Reductase, domain 2"/>
    <property type="match status" value="1"/>
</dbReference>
<reference evidence="18 19" key="1">
    <citation type="submission" date="2017-06" db="EMBL/GenBank/DDBJ databases">
        <authorList>
            <consortium name="Pathogen Informatics"/>
        </authorList>
    </citation>
    <scope>NUCLEOTIDE SEQUENCE [LARGE SCALE GENOMIC DNA]</scope>
    <source>
        <strain evidence="18 19">NCTC13839</strain>
    </source>
</reference>
<evidence type="ECO:0000256" key="1">
    <source>
        <dbReference type="ARBA" id="ARBA00005021"/>
    </source>
</evidence>
<dbReference type="InterPro" id="IPR005986">
    <property type="entry name" value="Asp_semialdehyde_DH_beta"/>
</dbReference>
<gene>
    <name evidence="15 18" type="primary">asd</name>
    <name evidence="18" type="ORF">SAMEA4384403_01382</name>
</gene>
<dbReference type="GO" id="GO:0046983">
    <property type="term" value="F:protein dimerization activity"/>
    <property type="evidence" value="ECO:0007669"/>
    <property type="project" value="InterPro"/>
</dbReference>
<evidence type="ECO:0000256" key="8">
    <source>
        <dbReference type="ARBA" id="ARBA00022697"/>
    </source>
</evidence>
<dbReference type="OrthoDB" id="9805684at2"/>
<feature type="binding site" evidence="15">
    <location>
        <begin position="38"/>
        <end position="39"/>
    </location>
    <ligand>
        <name>NADP(+)</name>
        <dbReference type="ChEBI" id="CHEBI:58349"/>
    </ligand>
</feature>
<dbReference type="CDD" id="cd18131">
    <property type="entry name" value="ASADH_C_bac_euk_like"/>
    <property type="match status" value="1"/>
</dbReference>
<evidence type="ECO:0000256" key="6">
    <source>
        <dbReference type="ARBA" id="ARBA00013120"/>
    </source>
</evidence>
<feature type="binding site" evidence="15">
    <location>
        <position position="226"/>
    </location>
    <ligand>
        <name>substrate</name>
    </ligand>
</feature>
<name>A0A239ZBW6_9STAP</name>
<feature type="binding site" evidence="15">
    <location>
        <begin position="10"/>
        <end position="13"/>
    </location>
    <ligand>
        <name>NADP(+)</name>
        <dbReference type="ChEBI" id="CHEBI:58349"/>
    </ligand>
</feature>
<dbReference type="PANTHER" id="PTHR46278:SF2">
    <property type="entry name" value="ASPARTATE-SEMIALDEHYDE DEHYDROGENASE"/>
    <property type="match status" value="1"/>
</dbReference>
<evidence type="ECO:0000256" key="16">
    <source>
        <dbReference type="PIRSR" id="PIRSR000148-1"/>
    </source>
</evidence>
<dbReference type="NCBIfam" id="NF011456">
    <property type="entry name" value="PRK14874.1"/>
    <property type="match status" value="1"/>
</dbReference>
<evidence type="ECO:0000256" key="5">
    <source>
        <dbReference type="ARBA" id="ARBA00011738"/>
    </source>
</evidence>
<dbReference type="SUPFAM" id="SSF55347">
    <property type="entry name" value="Glyceraldehyde-3-phosphate dehydrogenase-like, C-terminal domain"/>
    <property type="match status" value="1"/>
</dbReference>
<dbReference type="PIRSF" id="PIRSF000148">
    <property type="entry name" value="ASA_dh"/>
    <property type="match status" value="1"/>
</dbReference>
<dbReference type="UniPathway" id="UPA00050">
    <property type="reaction ID" value="UER00463"/>
</dbReference>
<feature type="domain" description="Semialdehyde dehydrogenase NAD-binding" evidence="17">
    <location>
        <begin position="3"/>
        <end position="119"/>
    </location>
</feature>
<evidence type="ECO:0000256" key="15">
    <source>
        <dbReference type="HAMAP-Rule" id="MF_02121"/>
    </source>
</evidence>
<dbReference type="Pfam" id="PF02774">
    <property type="entry name" value="Semialdhyde_dhC"/>
    <property type="match status" value="1"/>
</dbReference>
<dbReference type="Gene3D" id="3.40.50.720">
    <property type="entry name" value="NAD(P)-binding Rossmann-like Domain"/>
    <property type="match status" value="1"/>
</dbReference>
<comment type="function">
    <text evidence="15">Catalyzes the NADPH-dependent formation of L-aspartate-semialdehyde (L-ASA) by the reductive dephosphorylation of L-aspartyl-4-phosphate.</text>
</comment>
<keyword evidence="9 15" id="KW-0521">NADP</keyword>
<sequence length="327" mass="36363">MTKLAVVGATGLVGEKVLEVLDRKKVPFDELVMFSSPRSAGKEIQFQGKTYIVEALTEEKTDGQFDYVIMSAGGSTSEKFAPLFEQHGAIVIDNSSQWRMHDEIDLVVPEVNQPTLNRKIIANPNCSTIQSVVPLKTLLDQYGLKRVAYTTYQAVSGSGLAGRNDLSNGEKGEAPTNYPHPIYNNVLPHIDVFLEDGYTKEEQKMIDETRKILEQPNLNVTATCVRVPVQDSHSVHINVTLDKETTVDELKALFKADERVVLVDNVENNEYPLAINSTGKDEVFVGRIRKDDSLDNTFHIWCTADNLLKGASLNAVQVLEQVMKLNN</sequence>
<dbReference type="CDD" id="cd02316">
    <property type="entry name" value="VcASADH2_like_N"/>
    <property type="match status" value="1"/>
</dbReference>
<evidence type="ECO:0000256" key="12">
    <source>
        <dbReference type="ARBA" id="ARBA00023154"/>
    </source>
</evidence>
<keyword evidence="7 15" id="KW-0028">Amino-acid biosynthesis</keyword>